<dbReference type="PIRSF" id="PIRSF500136">
    <property type="entry name" value="UDP_ManNAc_DH"/>
    <property type="match status" value="1"/>
</dbReference>
<protein>
    <submittedName>
        <fullName evidence="6">Vi polysaccharide biosynthesis UDP-N-acetylglucosamine C-6 dehydrogenase TviB</fullName>
    </submittedName>
</protein>
<feature type="domain" description="UDP-glucose/GDP-mannose dehydrogenase C-terminal" evidence="5">
    <location>
        <begin position="325"/>
        <end position="426"/>
    </location>
</feature>
<dbReference type="EMBL" id="BAAAEW010000014">
    <property type="protein sequence ID" value="GAA0751342.1"/>
    <property type="molecule type" value="Genomic_DNA"/>
</dbReference>
<accession>A0ABP3V822</accession>
<dbReference type="InterPro" id="IPR001732">
    <property type="entry name" value="UDP-Glc/GDP-Man_DH_N"/>
</dbReference>
<gene>
    <name evidence="6" type="primary">tviB</name>
    <name evidence="6" type="ORF">GCM10009107_23970</name>
</gene>
<evidence type="ECO:0000256" key="2">
    <source>
        <dbReference type="ARBA" id="ARBA00023002"/>
    </source>
</evidence>
<dbReference type="SMART" id="SM00984">
    <property type="entry name" value="UDPG_MGDP_dh_C"/>
    <property type="match status" value="1"/>
</dbReference>
<evidence type="ECO:0000256" key="4">
    <source>
        <dbReference type="PIRNR" id="PIRNR000124"/>
    </source>
</evidence>
<dbReference type="Gene3D" id="3.40.50.720">
    <property type="entry name" value="NAD(P)-binding Rossmann-like Domain"/>
    <property type="match status" value="2"/>
</dbReference>
<dbReference type="InterPro" id="IPR028359">
    <property type="entry name" value="UDP_ManNAc/GlcNAc_DH"/>
</dbReference>
<dbReference type="InterPro" id="IPR036220">
    <property type="entry name" value="UDP-Glc/GDP-Man_DH_C_sf"/>
</dbReference>
<dbReference type="PIRSF" id="PIRSF000124">
    <property type="entry name" value="UDPglc_GDPman_dh"/>
    <property type="match status" value="1"/>
</dbReference>
<keyword evidence="2" id="KW-0560">Oxidoreductase</keyword>
<dbReference type="InterPro" id="IPR014026">
    <property type="entry name" value="UDP-Glc/GDP-Man_DH_dimer"/>
</dbReference>
<dbReference type="PANTHER" id="PTHR43491:SF2">
    <property type="entry name" value="UDP-N-ACETYL-D-MANNOSAMINE DEHYDROGENASE"/>
    <property type="match status" value="1"/>
</dbReference>
<evidence type="ECO:0000256" key="1">
    <source>
        <dbReference type="ARBA" id="ARBA00006601"/>
    </source>
</evidence>
<comment type="caution">
    <text evidence="6">The sequence shown here is derived from an EMBL/GenBank/DDBJ whole genome shotgun (WGS) entry which is preliminary data.</text>
</comment>
<comment type="similarity">
    <text evidence="1 4">Belongs to the UDP-glucose/GDP-mannose dehydrogenase family.</text>
</comment>
<dbReference type="Pfam" id="PF03721">
    <property type="entry name" value="UDPG_MGDP_dh_N"/>
    <property type="match status" value="1"/>
</dbReference>
<organism evidence="6 7">
    <name type="scientific">Ideonella azotifigens</name>
    <dbReference type="NCBI Taxonomy" id="513160"/>
    <lineage>
        <taxon>Bacteria</taxon>
        <taxon>Pseudomonadati</taxon>
        <taxon>Pseudomonadota</taxon>
        <taxon>Betaproteobacteria</taxon>
        <taxon>Burkholderiales</taxon>
        <taxon>Sphaerotilaceae</taxon>
        <taxon>Ideonella</taxon>
    </lineage>
</organism>
<dbReference type="InterPro" id="IPR014027">
    <property type="entry name" value="UDP-Glc/GDP-Man_DH_C"/>
</dbReference>
<reference evidence="7" key="1">
    <citation type="journal article" date="2019" name="Int. J. Syst. Evol. Microbiol.">
        <title>The Global Catalogue of Microorganisms (GCM) 10K type strain sequencing project: providing services to taxonomists for standard genome sequencing and annotation.</title>
        <authorList>
            <consortium name="The Broad Institute Genomics Platform"/>
            <consortium name="The Broad Institute Genome Sequencing Center for Infectious Disease"/>
            <person name="Wu L."/>
            <person name="Ma J."/>
        </authorList>
    </citation>
    <scope>NUCLEOTIDE SEQUENCE [LARGE SCALE GENOMIC DNA]</scope>
    <source>
        <strain evidence="7">JCM 15503</strain>
    </source>
</reference>
<evidence type="ECO:0000313" key="7">
    <source>
        <dbReference type="Proteomes" id="UP001500279"/>
    </source>
</evidence>
<dbReference type="SUPFAM" id="SSF48179">
    <property type="entry name" value="6-phosphogluconate dehydrogenase C-terminal domain-like"/>
    <property type="match status" value="1"/>
</dbReference>
<dbReference type="SUPFAM" id="SSF51735">
    <property type="entry name" value="NAD(P)-binding Rossmann-fold domains"/>
    <property type="match status" value="1"/>
</dbReference>
<dbReference type="Pfam" id="PF03720">
    <property type="entry name" value="UDPG_MGDP_dh_C"/>
    <property type="match status" value="1"/>
</dbReference>
<keyword evidence="7" id="KW-1185">Reference proteome</keyword>
<dbReference type="Pfam" id="PF00984">
    <property type="entry name" value="UDPG_MGDP_dh"/>
    <property type="match status" value="1"/>
</dbReference>
<dbReference type="InterPro" id="IPR017476">
    <property type="entry name" value="UDP-Glc/GDP-Man"/>
</dbReference>
<name>A0ABP3V822_9BURK</name>
<dbReference type="NCBIfam" id="TIGR03026">
    <property type="entry name" value="NDP-sugDHase"/>
    <property type="match status" value="1"/>
</dbReference>
<dbReference type="PANTHER" id="PTHR43491">
    <property type="entry name" value="UDP-N-ACETYL-D-MANNOSAMINE DEHYDROGENASE"/>
    <property type="match status" value="1"/>
</dbReference>
<dbReference type="InterPro" id="IPR036291">
    <property type="entry name" value="NAD(P)-bd_dom_sf"/>
</dbReference>
<evidence type="ECO:0000313" key="6">
    <source>
        <dbReference type="EMBL" id="GAA0751342.1"/>
    </source>
</evidence>
<evidence type="ECO:0000256" key="3">
    <source>
        <dbReference type="ARBA" id="ARBA00023027"/>
    </source>
</evidence>
<dbReference type="InterPro" id="IPR008927">
    <property type="entry name" value="6-PGluconate_DH-like_C_sf"/>
</dbReference>
<sequence>MTRLGAASATFLMHRKLAVVGLGYVGLPVAVAFGRSHHVVGFDIQVSRVAELKAGHDRTGEVTPEALRAADIRYTADIADLRATDFFIVAVPTPVDKANKPDLSPLISASKSVGQALKKGDIVVYESTVYPGATEEDCVPVLEQVSGLKHGVDFFCGYSPERINPGDREHRFETIKKVVSGCDAATLDVVAEVYASVVTAGVHRAPSIKVAEAAKVIENTQRDLNIALMNELSVLFARMGIDTAEVLAAAGSKWNFLPFRPGLVGGHCIGVDPYYLTYKAEQHGYIPQVILAGRRINDNMGRYVARNTVKLMLQKGMDVPRCRVGVLGITFKENCPDIRNSKVVDLVRELRDHGTTVVVMDSWADAAEVQHECGFALAEPATEAPFDALVVAVAHREYRALTVPQLRAMLRGDQPVLADVKALFPRDELAAAGVSVFRL</sequence>
<keyword evidence="3" id="KW-0520">NAD</keyword>
<evidence type="ECO:0000259" key="5">
    <source>
        <dbReference type="SMART" id="SM00984"/>
    </source>
</evidence>
<dbReference type="Proteomes" id="UP001500279">
    <property type="component" value="Unassembled WGS sequence"/>
</dbReference>
<proteinExistence type="inferred from homology"/>
<dbReference type="SUPFAM" id="SSF52413">
    <property type="entry name" value="UDP-glucose/GDP-mannose dehydrogenase C-terminal domain"/>
    <property type="match status" value="1"/>
</dbReference>